<feature type="compositionally biased region" description="Polar residues" evidence="7">
    <location>
        <begin position="104"/>
        <end position="121"/>
    </location>
</feature>
<dbReference type="OrthoDB" id="20198at2759"/>
<dbReference type="Pfam" id="PF24882">
    <property type="entry name" value="WHD_ORC2"/>
    <property type="match status" value="1"/>
</dbReference>
<keyword evidence="4 6" id="KW-0235">DNA replication</keyword>
<comment type="subunit">
    <text evidence="6">Component of the origin recognition complex (ORC).</text>
</comment>
<protein>
    <recommendedName>
        <fullName evidence="3 6">Origin recognition complex subunit 2</fullName>
    </recommendedName>
</protein>
<evidence type="ECO:0000259" key="10">
    <source>
        <dbReference type="Pfam" id="PF24882"/>
    </source>
</evidence>
<name>A0A2C9K754_BIOGL</name>
<evidence type="ECO:0000256" key="7">
    <source>
        <dbReference type="SAM" id="MobiDB-lite"/>
    </source>
</evidence>
<evidence type="ECO:0000256" key="5">
    <source>
        <dbReference type="ARBA" id="ARBA00023242"/>
    </source>
</evidence>
<keyword evidence="8" id="KW-0472">Membrane</keyword>
<accession>A0A2C9K754</accession>
<dbReference type="VEuPathDB" id="VectorBase:BGLB014393"/>
<reference evidence="11" key="1">
    <citation type="submission" date="2020-05" db="UniProtKB">
        <authorList>
            <consortium name="EnsemblMetazoa"/>
        </authorList>
    </citation>
    <scope>IDENTIFICATION</scope>
    <source>
        <strain evidence="11">BB02</strain>
    </source>
</reference>
<dbReference type="RefSeq" id="XP_013065095.2">
    <property type="nucleotide sequence ID" value="XM_013209641.2"/>
</dbReference>
<dbReference type="PANTHER" id="PTHR14052:SF0">
    <property type="entry name" value="ORIGIN RECOGNITION COMPLEX SUBUNIT 2"/>
    <property type="match status" value="1"/>
</dbReference>
<dbReference type="GO" id="GO:0003688">
    <property type="term" value="F:DNA replication origin binding"/>
    <property type="evidence" value="ECO:0007669"/>
    <property type="project" value="UniProtKB-UniRule"/>
</dbReference>
<evidence type="ECO:0000256" key="4">
    <source>
        <dbReference type="ARBA" id="ARBA00022705"/>
    </source>
</evidence>
<keyword evidence="8" id="KW-0812">Transmembrane</keyword>
<dbReference type="InterPro" id="IPR056773">
    <property type="entry name" value="WHD_ORC2"/>
</dbReference>
<evidence type="ECO:0000313" key="12">
    <source>
        <dbReference type="Proteomes" id="UP000076420"/>
    </source>
</evidence>
<evidence type="ECO:0000256" key="1">
    <source>
        <dbReference type="ARBA" id="ARBA00004123"/>
    </source>
</evidence>
<feature type="domain" description="Origin recognition complex subunit 2 RecA-like" evidence="9">
    <location>
        <begin position="264"/>
        <end position="423"/>
    </location>
</feature>
<feature type="domain" description="Origin recognition complex subunit 2 winged-helix" evidence="10">
    <location>
        <begin position="482"/>
        <end position="540"/>
    </location>
</feature>
<evidence type="ECO:0000256" key="3">
    <source>
        <dbReference type="ARBA" id="ARBA00019080"/>
    </source>
</evidence>
<feature type="transmembrane region" description="Helical" evidence="8">
    <location>
        <begin position="278"/>
        <end position="294"/>
    </location>
</feature>
<evidence type="ECO:0000313" key="11">
    <source>
        <dbReference type="EnsemblMetazoa" id="BGLB014393-PB"/>
    </source>
</evidence>
<organism evidence="11 12">
    <name type="scientific">Biomphalaria glabrata</name>
    <name type="common">Bloodfluke planorb</name>
    <name type="synonym">Freshwater snail</name>
    <dbReference type="NCBI Taxonomy" id="6526"/>
    <lineage>
        <taxon>Eukaryota</taxon>
        <taxon>Metazoa</taxon>
        <taxon>Spiralia</taxon>
        <taxon>Lophotrochozoa</taxon>
        <taxon>Mollusca</taxon>
        <taxon>Gastropoda</taxon>
        <taxon>Heterobranchia</taxon>
        <taxon>Euthyneura</taxon>
        <taxon>Panpulmonata</taxon>
        <taxon>Hygrophila</taxon>
        <taxon>Lymnaeoidea</taxon>
        <taxon>Planorbidae</taxon>
        <taxon>Biomphalaria</taxon>
    </lineage>
</organism>
<feature type="compositionally biased region" description="Acidic residues" evidence="7">
    <location>
        <begin position="185"/>
        <end position="201"/>
    </location>
</feature>
<sequence length="554" mass="62976">MNKTPRKQVKIVVIESDQVVQHILPKQEKHKEHKNKKSTAATADLTYSDHVGKKKTCGSSEDESYEMGCQAPAKSLDDCSSDFSEVFKFRTPKKSGQMAVKAGNSLTPKQNKVSLSKSAANTPDRKTSKDLRTPPRSQAASKKMTDSDSVPSSKPLLHKRMESSTPYRLRKRNLDIQQTASSSDDSIDESSTENSEEEEEKDFLTTNTTSTTSMAATAEAYFDLHSAAPVTSDRTLSALDGPRLDLDTIRKVLKSFDPGHHHQLQALMEKHTRLFKRWMFYMCCGYNILLYGLGSKRLLLDKFKDEHLKDFSHLVVNGYFPSLTAKNILNSISEEILDNPKGFTNVYSQIEFIKETFKQRNEDFYLIIHNIDGVLLRSEKSQAILSSLAEVEGIHIIGSVDHINAALMWDQNKYCRFRWLWYETATFQSYEAENSYENSLMVQQSGSLALSSLVHVMRSLTPNARQVFIMLAEYQLEVGTTQNYVGMSFQTLYHKCREAFLVNSDLTLQAQLVEFKDHRLIRSKKNFEGIEHLTIPIDNATLKEFLQEQKTIQG</sequence>
<feature type="region of interest" description="Disordered" evidence="7">
    <location>
        <begin position="92"/>
        <end position="209"/>
    </location>
</feature>
<dbReference type="InterPro" id="IPR007220">
    <property type="entry name" value="ORC2"/>
</dbReference>
<dbReference type="STRING" id="6526.A0A2C9K754"/>
<proteinExistence type="inferred from homology"/>
<dbReference type="VEuPathDB" id="VectorBase:BGLAX_032294"/>
<evidence type="ECO:0000256" key="2">
    <source>
        <dbReference type="ARBA" id="ARBA00007421"/>
    </source>
</evidence>
<dbReference type="InterPro" id="IPR056772">
    <property type="entry name" value="RecA-like_ORC2"/>
</dbReference>
<keyword evidence="5 6" id="KW-0539">Nucleus</keyword>
<evidence type="ECO:0000259" key="9">
    <source>
        <dbReference type="Pfam" id="PF04084"/>
    </source>
</evidence>
<feature type="compositionally biased region" description="Basic and acidic residues" evidence="7">
    <location>
        <begin position="123"/>
        <end position="133"/>
    </location>
</feature>
<comment type="similarity">
    <text evidence="2 6">Belongs to the ORC2 family.</text>
</comment>
<evidence type="ECO:0000256" key="6">
    <source>
        <dbReference type="RuleBase" id="RU368084"/>
    </source>
</evidence>
<dbReference type="EnsemblMetazoa" id="BGLB014393-RB">
    <property type="protein sequence ID" value="BGLB014393-PB"/>
    <property type="gene ID" value="BGLB014393"/>
</dbReference>
<keyword evidence="8" id="KW-1133">Transmembrane helix</keyword>
<feature type="region of interest" description="Disordered" evidence="7">
    <location>
        <begin position="25"/>
        <end position="65"/>
    </location>
</feature>
<dbReference type="GO" id="GO:0005664">
    <property type="term" value="C:nuclear origin of replication recognition complex"/>
    <property type="evidence" value="ECO:0007669"/>
    <property type="project" value="UniProtKB-UniRule"/>
</dbReference>
<dbReference type="GO" id="GO:0006260">
    <property type="term" value="P:DNA replication"/>
    <property type="evidence" value="ECO:0007669"/>
    <property type="project" value="UniProtKB-UniRule"/>
</dbReference>
<comment type="subcellular location">
    <subcellularLocation>
        <location evidence="1 6">Nucleus</location>
    </subcellularLocation>
</comment>
<dbReference type="PANTHER" id="PTHR14052">
    <property type="entry name" value="ORIGIN RECOGNITION COMPLEX SUBUNIT 2"/>
    <property type="match status" value="1"/>
</dbReference>
<dbReference type="Proteomes" id="UP000076420">
    <property type="component" value="Unassembled WGS sequence"/>
</dbReference>
<dbReference type="AlphaFoldDB" id="A0A2C9K754"/>
<evidence type="ECO:0000256" key="8">
    <source>
        <dbReference type="SAM" id="Phobius"/>
    </source>
</evidence>
<dbReference type="KEGG" id="bgt:106053949"/>
<gene>
    <name evidence="11" type="primary">106053949</name>
</gene>
<dbReference type="Pfam" id="PF04084">
    <property type="entry name" value="RecA-like_ORC2"/>
    <property type="match status" value="1"/>
</dbReference>
<comment type="function">
    <text evidence="6">Component of the origin recognition complex (ORC) that binds origins of replication. DNA-binding is ATP-dependent. ORC is required to assemble the pre-replication complex necessary to initiate DNA replication.</text>
</comment>